<dbReference type="SMART" id="SM00320">
    <property type="entry name" value="WD40"/>
    <property type="match status" value="4"/>
</dbReference>
<gene>
    <name evidence="6" type="ORF">SAMN05444390_1011852</name>
</gene>
<keyword evidence="2" id="KW-0677">Repeat</keyword>
<evidence type="ECO:0000259" key="5">
    <source>
        <dbReference type="Pfam" id="PF00656"/>
    </source>
</evidence>
<dbReference type="Pfam" id="PF00656">
    <property type="entry name" value="Peptidase_C14"/>
    <property type="match status" value="1"/>
</dbReference>
<feature type="region of interest" description="Disordered" evidence="4">
    <location>
        <begin position="1664"/>
        <end position="1686"/>
    </location>
</feature>
<feature type="compositionally biased region" description="Polar residues" evidence="4">
    <location>
        <begin position="1674"/>
        <end position="1686"/>
    </location>
</feature>
<name>A0A1H5YQJ9_9GAMM</name>
<evidence type="ECO:0000256" key="2">
    <source>
        <dbReference type="ARBA" id="ARBA00022737"/>
    </source>
</evidence>
<evidence type="ECO:0000313" key="7">
    <source>
        <dbReference type="Proteomes" id="UP000236745"/>
    </source>
</evidence>
<dbReference type="RefSeq" id="WP_146071886.1">
    <property type="nucleotide sequence ID" value="NZ_FNVQ01000001.1"/>
</dbReference>
<feature type="repeat" description="WD" evidence="3">
    <location>
        <begin position="630"/>
        <end position="672"/>
    </location>
</feature>
<dbReference type="InterPro" id="IPR015943">
    <property type="entry name" value="WD40/YVTN_repeat-like_dom_sf"/>
</dbReference>
<dbReference type="InterPro" id="IPR011600">
    <property type="entry name" value="Pept_C14_caspase"/>
</dbReference>
<dbReference type="GO" id="GO:0004197">
    <property type="term" value="F:cysteine-type endopeptidase activity"/>
    <property type="evidence" value="ECO:0007669"/>
    <property type="project" value="InterPro"/>
</dbReference>
<dbReference type="PANTHER" id="PTHR19848">
    <property type="entry name" value="WD40 REPEAT PROTEIN"/>
    <property type="match status" value="1"/>
</dbReference>
<dbReference type="Pfam" id="PF00400">
    <property type="entry name" value="WD40"/>
    <property type="match status" value="1"/>
</dbReference>
<protein>
    <submittedName>
        <fullName evidence="6">WD domain-containing protein, G-beta repeat-containing protein</fullName>
    </submittedName>
</protein>
<dbReference type="SUPFAM" id="SSF50978">
    <property type="entry name" value="WD40 repeat-like"/>
    <property type="match status" value="1"/>
</dbReference>
<evidence type="ECO:0000256" key="3">
    <source>
        <dbReference type="PROSITE-ProRule" id="PRU00221"/>
    </source>
</evidence>
<dbReference type="PANTHER" id="PTHR19848:SF8">
    <property type="entry name" value="F-BOX AND WD REPEAT DOMAIN CONTAINING 7"/>
    <property type="match status" value="1"/>
</dbReference>
<dbReference type="Gene3D" id="3.40.50.1460">
    <property type="match status" value="1"/>
</dbReference>
<dbReference type="GO" id="GO:0006508">
    <property type="term" value="P:proteolysis"/>
    <property type="evidence" value="ECO:0007669"/>
    <property type="project" value="InterPro"/>
</dbReference>
<dbReference type="PROSITE" id="PS50294">
    <property type="entry name" value="WD_REPEATS_REGION"/>
    <property type="match status" value="1"/>
</dbReference>
<keyword evidence="1 3" id="KW-0853">WD repeat</keyword>
<reference evidence="6 7" key="1">
    <citation type="submission" date="2016-10" db="EMBL/GenBank/DDBJ databases">
        <authorList>
            <person name="de Groot N.N."/>
        </authorList>
    </citation>
    <scope>NUCLEOTIDE SEQUENCE [LARGE SCALE GENOMIC DNA]</scope>
    <source>
        <strain evidence="6 7">DSM 22012</strain>
    </source>
</reference>
<feature type="repeat" description="WD" evidence="3">
    <location>
        <begin position="1172"/>
        <end position="1196"/>
    </location>
</feature>
<dbReference type="EMBL" id="FNVQ01000001">
    <property type="protein sequence ID" value="SEG26274.1"/>
    <property type="molecule type" value="Genomic_DNA"/>
</dbReference>
<keyword evidence="7" id="KW-1185">Reference proteome</keyword>
<dbReference type="PROSITE" id="PS50082">
    <property type="entry name" value="WD_REPEATS_2"/>
    <property type="match status" value="2"/>
</dbReference>
<dbReference type="Gene3D" id="2.130.10.10">
    <property type="entry name" value="YVTN repeat-like/Quinoprotein amine dehydrogenase"/>
    <property type="match status" value="1"/>
</dbReference>
<dbReference type="InterPro" id="IPR001680">
    <property type="entry name" value="WD40_rpt"/>
</dbReference>
<accession>A0A1H5YQJ9</accession>
<dbReference type="Gene3D" id="1.25.40.10">
    <property type="entry name" value="Tetratricopeptide repeat domain"/>
    <property type="match status" value="1"/>
</dbReference>
<proteinExistence type="predicted"/>
<evidence type="ECO:0000256" key="1">
    <source>
        <dbReference type="ARBA" id="ARBA00022574"/>
    </source>
</evidence>
<evidence type="ECO:0000256" key="4">
    <source>
        <dbReference type="SAM" id="MobiDB-lite"/>
    </source>
</evidence>
<dbReference type="OrthoDB" id="7767057at2"/>
<dbReference type="InterPro" id="IPR036322">
    <property type="entry name" value="WD40_repeat_dom_sf"/>
</dbReference>
<dbReference type="InterPro" id="IPR011990">
    <property type="entry name" value="TPR-like_helical_dom_sf"/>
</dbReference>
<sequence>MLLRLPTRSSPIPLALLLTLLTVPLLVAAAEPDYRSIPQEVLSLSAVCDTEQLDADSCAERLRRTYNEAIMNQAPELELAHLAEAASRTAEMASDQLGFDDGNRSATHRVNAMQFTQQALNFYNSAQSARMLVMLHRLAKFSIAPGYAGLNPAPLETTLAQIDQFTEKLPEQALLSKAEFSALGPQFIAALINQQTFDQRCSGDLPQRLKQRFETAREAAEHAEAWRLLVDLRLSQPQVCSAEMGAEYSLDSSLKQAEEIAHTRGLTDIEVNLKLGKAGITQVDAPGSSQVAEARSALDEAGTIAQGSPELELQVLLARARLSMALGEYAGLLEQTEAVFEFFQQHQSQLEGKVEPGSIAALIEHAAITSFQLGRYQDAEQLQQVIVTLRQRFAPPAEMRALNHNLALYRVLGGDTAAQDTLEQFTANPENKRLWQHARHNLAEQAYAEGEITAALDWLQPLAEQDKDAGEIKSGYYSALYGLLLAVDGQVDRAKTWLELGSSGFGFSDGAIRESLIALAQQAVNPSALQLRLEGELLQPNPIRYFDTLWFKHRKDDIQAQAAVLKAEPLGAGSSLPRLTVDVGHERSSAIWRAVTALALTHDGQQAISCGDKGRCTLWESDSGRTLRHFQAGDDAIVNLAISPDDRRLLTQGFSDNRIRVWDLDTGRELAQLRTDSSSNIETFALTGDGRYIAALQDQFIYLWDTNDFTLILARSRQGFATQTGDAKLRSLVADSGSDASTDALLLQFAPDPKPIFGDLSSNPETVPDTTATDPAVTAIYRWYPDRDQLEQVTQWQEDQGRYLVSIAGETWLSGDGDRQKPGKTEAEACAERCRLPDLSDFAKPLQALGFDASSASVNQGEQLALVADRSGQLLTLTPENLVARHTPKVRPVKAAFWQPQTETLEAVVKTFAGDAELIRWDTTAGRVASRLEVSSLMEWQRIDAQLWGFQSLDLQRLDSDSGTLVTTELPRWDEEFYPDIVALGEAATGELWSLESNGYYGDKNRLKARLINAADPADAQLMPWQLDAVQWLALDAGRERLLVRDEAPWGQPATAHWLDLHSGKTLTEFYLEADLNDLEPQQLTLIPAAEVPAADGVQLLIALRDELQLRSADGALLWRQPSTLGEIAAVAPASNGEELAVVINASSMSFIQRFRTQDGQLLDSRVFDGQIEQLAYSSDDQALLSATPDGTLQLWPNGKRDFLASLMHLGSNEWLVIDPQGRYDSDRPGDIDAVSWVLPDEPRQALPLQAFMRDYYEPGLLGRLLAGEQLQAPTPLLALNRAPSEVEILAATPTAEDPLRVDVQIRIRQTRTADGEWSGARDLRLFRDGQLVGFAPRQDGELPMEGDETLISLPGIQLPAKDAPVELSAYAFNSDGIRSERSTLALSPQTSTAATSPRVAYLLTIGVNEYENSAWNLRYAANDARQMQAQLKQSLEASGAFDEVVSVPLISDSQSQPGERATKDALQQRLAAFADTASSEGNWLQGYRPDLNDSLYITFSGHGYVHNDGQFYFMLEDIGAGTQREINDAVLANALSSDELARWLRPIDMGEFVMIVDACHSAAGIASPGFKPGPMGSRGLGQLAYDKAMIFLAASQAEQFALESDNLRHGFLSYALLSEGLAAGRADYKPTDGRLGLLEWLNYGSDRVPEMIGEMARGEFNPVQRGLSVSKPDPSNLTSNSTSDNALSSIQKPYLFDFRHSQSERLDLGRSL</sequence>
<evidence type="ECO:0000313" key="6">
    <source>
        <dbReference type="EMBL" id="SEG26274.1"/>
    </source>
</evidence>
<dbReference type="Proteomes" id="UP000236745">
    <property type="component" value="Unassembled WGS sequence"/>
</dbReference>
<feature type="domain" description="Peptidase C14 caspase" evidence="5">
    <location>
        <begin position="1404"/>
        <end position="1620"/>
    </location>
</feature>
<organism evidence="6 7">
    <name type="scientific">Marinobacterium lutimaris</name>
    <dbReference type="NCBI Taxonomy" id="568106"/>
    <lineage>
        <taxon>Bacteria</taxon>
        <taxon>Pseudomonadati</taxon>
        <taxon>Pseudomonadota</taxon>
        <taxon>Gammaproteobacteria</taxon>
        <taxon>Oceanospirillales</taxon>
        <taxon>Oceanospirillaceae</taxon>
        <taxon>Marinobacterium</taxon>
    </lineage>
</organism>